<proteinExistence type="predicted"/>
<dbReference type="InterPro" id="IPR036465">
    <property type="entry name" value="vWFA_dom_sf"/>
</dbReference>
<dbReference type="PROSITE" id="PS50234">
    <property type="entry name" value="VWFA"/>
    <property type="match status" value="1"/>
</dbReference>
<gene>
    <name evidence="2" type="ORF">RDB_LOCUS149829</name>
</gene>
<dbReference type="AlphaFoldDB" id="A0A8H3BDS4"/>
<evidence type="ECO:0000313" key="2">
    <source>
        <dbReference type="EMBL" id="CAE6454438.1"/>
    </source>
</evidence>
<reference evidence="2" key="1">
    <citation type="submission" date="2021-01" db="EMBL/GenBank/DDBJ databases">
        <authorList>
            <person name="Kaushik A."/>
        </authorList>
    </citation>
    <scope>NUCLEOTIDE SEQUENCE</scope>
    <source>
        <strain evidence="2">AG1-1C</strain>
    </source>
</reference>
<dbReference type="InterPro" id="IPR002035">
    <property type="entry name" value="VWF_A"/>
</dbReference>
<organism evidence="2 3">
    <name type="scientific">Rhizoctonia solani</name>
    <dbReference type="NCBI Taxonomy" id="456999"/>
    <lineage>
        <taxon>Eukaryota</taxon>
        <taxon>Fungi</taxon>
        <taxon>Dikarya</taxon>
        <taxon>Basidiomycota</taxon>
        <taxon>Agaricomycotina</taxon>
        <taxon>Agaricomycetes</taxon>
        <taxon>Cantharellales</taxon>
        <taxon>Ceratobasidiaceae</taxon>
        <taxon>Rhizoctonia</taxon>
    </lineage>
</organism>
<protein>
    <recommendedName>
        <fullName evidence="1">VWFA domain-containing protein</fullName>
    </recommendedName>
</protein>
<dbReference type="CDD" id="cd00198">
    <property type="entry name" value="vWFA"/>
    <property type="match status" value="1"/>
</dbReference>
<dbReference type="Pfam" id="PF13519">
    <property type="entry name" value="VWA_2"/>
    <property type="match status" value="1"/>
</dbReference>
<dbReference type="SMART" id="SM00327">
    <property type="entry name" value="VWA"/>
    <property type="match status" value="1"/>
</dbReference>
<dbReference type="SUPFAM" id="SSF53300">
    <property type="entry name" value="vWA-like"/>
    <property type="match status" value="1"/>
</dbReference>
<name>A0A8H3BDS4_9AGAM</name>
<feature type="domain" description="VWFA" evidence="1">
    <location>
        <begin position="106"/>
        <end position="319"/>
    </location>
</feature>
<evidence type="ECO:0000313" key="3">
    <source>
        <dbReference type="Proteomes" id="UP000663846"/>
    </source>
</evidence>
<accession>A0A8H3BDS4</accession>
<dbReference type="Proteomes" id="UP000663846">
    <property type="component" value="Unassembled WGS sequence"/>
</dbReference>
<sequence>MPLIGSGRVRQKLHLAKLFWILITTYINIDTGFEDPYTAVEQGEFSKCDASCAGPEHVDDGKPSRCILPIFHPPQKQTLPPARGYVSPDGHVFQCIDPSKAQQAYHVVFVIDCSGSMTSSDHRPLPNLPVTSRLASQCNNRYGAVVSALYGFLKSQESAVANAGLNSRQDAYSIVVFDDMAEIRIQNNTTSTTDQLINRLIPHRYMGGGGTHFVGALRMAQQVIERSWYTDRAPIIVFLSDGEDHIDRKSVEDLCKKCADRGHALAFYGISFGTDTWSSSLRLMVNVADRIFRSAPMTARGAVRGGDTPCKYSTAIDSVQLAATFMSISDSLPRARASVLTKTGASARF</sequence>
<comment type="caution">
    <text evidence="2">The sequence shown here is derived from an EMBL/GenBank/DDBJ whole genome shotgun (WGS) entry which is preliminary data.</text>
</comment>
<dbReference type="Gene3D" id="3.40.50.410">
    <property type="entry name" value="von Willebrand factor, type A domain"/>
    <property type="match status" value="1"/>
</dbReference>
<evidence type="ECO:0000259" key="1">
    <source>
        <dbReference type="PROSITE" id="PS50234"/>
    </source>
</evidence>
<dbReference type="EMBL" id="CAJMWS010000602">
    <property type="protein sequence ID" value="CAE6454438.1"/>
    <property type="molecule type" value="Genomic_DNA"/>
</dbReference>